<dbReference type="PANTHER" id="PTHR45008:SF1">
    <property type="entry name" value="PTS SYSTEM GLUCOSE-SPECIFIC EIIA COMPONENT"/>
    <property type="match status" value="1"/>
</dbReference>
<comment type="subcellular location">
    <subcellularLocation>
        <location evidence="1">Cytoplasm</location>
    </subcellularLocation>
</comment>
<evidence type="ECO:0000256" key="2">
    <source>
        <dbReference type="ARBA" id="ARBA00022448"/>
    </source>
</evidence>
<dbReference type="GO" id="GO:0009401">
    <property type="term" value="P:phosphoenolpyruvate-dependent sugar phosphotransferase system"/>
    <property type="evidence" value="ECO:0007669"/>
    <property type="project" value="UniProtKB-KW"/>
</dbReference>
<keyword evidence="9" id="KW-1185">Reference proteome</keyword>
<dbReference type="EMBL" id="PYGA01000009">
    <property type="protein sequence ID" value="PSK97132.1"/>
    <property type="molecule type" value="Genomic_DNA"/>
</dbReference>
<dbReference type="PANTHER" id="PTHR45008">
    <property type="entry name" value="PTS SYSTEM GLUCOSE-SPECIFIC EIIA COMPONENT"/>
    <property type="match status" value="1"/>
</dbReference>
<proteinExistence type="predicted"/>
<evidence type="ECO:0000256" key="1">
    <source>
        <dbReference type="ARBA" id="ARBA00004496"/>
    </source>
</evidence>
<dbReference type="Proteomes" id="UP000240542">
    <property type="component" value="Unassembled WGS sequence"/>
</dbReference>
<feature type="domain" description="PTS EIIA type-1" evidence="7">
    <location>
        <begin position="20"/>
        <end position="124"/>
    </location>
</feature>
<dbReference type="InterPro" id="IPR001127">
    <property type="entry name" value="PTS_EIIA_1_perm"/>
</dbReference>
<organism evidence="8 9">
    <name type="scientific">Murinocardiopsis flavida</name>
    <dbReference type="NCBI Taxonomy" id="645275"/>
    <lineage>
        <taxon>Bacteria</taxon>
        <taxon>Bacillati</taxon>
        <taxon>Actinomycetota</taxon>
        <taxon>Actinomycetes</taxon>
        <taxon>Streptosporangiales</taxon>
        <taxon>Nocardiopsidaceae</taxon>
        <taxon>Murinocardiopsis</taxon>
    </lineage>
</organism>
<name>A0A2P8DIT0_9ACTN</name>
<dbReference type="Pfam" id="PF00358">
    <property type="entry name" value="PTS_EIIA_1"/>
    <property type="match status" value="1"/>
</dbReference>
<evidence type="ECO:0000256" key="5">
    <source>
        <dbReference type="ARBA" id="ARBA00022683"/>
    </source>
</evidence>
<evidence type="ECO:0000313" key="9">
    <source>
        <dbReference type="Proteomes" id="UP000240542"/>
    </source>
</evidence>
<evidence type="ECO:0000259" key="7">
    <source>
        <dbReference type="PROSITE" id="PS51093"/>
    </source>
</evidence>
<reference evidence="8 9" key="1">
    <citation type="submission" date="2018-03" db="EMBL/GenBank/DDBJ databases">
        <title>Genomic Encyclopedia of Archaeal and Bacterial Type Strains, Phase II (KMG-II): from individual species to whole genera.</title>
        <authorList>
            <person name="Goeker M."/>
        </authorList>
    </citation>
    <scope>NUCLEOTIDE SEQUENCE [LARGE SCALE GENOMIC DNA]</scope>
    <source>
        <strain evidence="8 9">DSM 45312</strain>
    </source>
</reference>
<dbReference type="InterPro" id="IPR011055">
    <property type="entry name" value="Dup_hybrid_motif"/>
</dbReference>
<protein>
    <submittedName>
        <fullName evidence="8">PTS system N-acetylglucosamine-specific IIA component</fullName>
    </submittedName>
</protein>
<accession>A0A2P8DIT0</accession>
<dbReference type="AlphaFoldDB" id="A0A2P8DIT0"/>
<keyword evidence="3" id="KW-0762">Sugar transport</keyword>
<dbReference type="RefSeq" id="WP_106583525.1">
    <property type="nucleotide sequence ID" value="NZ_PYGA01000009.1"/>
</dbReference>
<keyword evidence="6" id="KW-0418">Kinase</keyword>
<keyword evidence="4" id="KW-0808">Transferase</keyword>
<dbReference type="GO" id="GO:0005737">
    <property type="term" value="C:cytoplasm"/>
    <property type="evidence" value="ECO:0007669"/>
    <property type="project" value="UniProtKB-SubCell"/>
</dbReference>
<dbReference type="SUPFAM" id="SSF51261">
    <property type="entry name" value="Duplicated hybrid motif"/>
    <property type="match status" value="1"/>
</dbReference>
<comment type="caution">
    <text evidence="8">The sequence shown here is derived from an EMBL/GenBank/DDBJ whole genome shotgun (WGS) entry which is preliminary data.</text>
</comment>
<dbReference type="Gene3D" id="2.70.70.10">
    <property type="entry name" value="Glucose Permease (Domain IIA)"/>
    <property type="match status" value="1"/>
</dbReference>
<gene>
    <name evidence="8" type="ORF">CLV63_109135</name>
</gene>
<dbReference type="OrthoDB" id="7571469at2"/>
<dbReference type="NCBIfam" id="TIGR00830">
    <property type="entry name" value="PTBA"/>
    <property type="match status" value="1"/>
</dbReference>
<evidence type="ECO:0000256" key="4">
    <source>
        <dbReference type="ARBA" id="ARBA00022679"/>
    </source>
</evidence>
<keyword evidence="2" id="KW-0813">Transport</keyword>
<dbReference type="PROSITE" id="PS51093">
    <property type="entry name" value="PTS_EIIA_TYPE_1"/>
    <property type="match status" value="1"/>
</dbReference>
<dbReference type="InterPro" id="IPR050890">
    <property type="entry name" value="PTS_EIIA_component"/>
</dbReference>
<evidence type="ECO:0000256" key="3">
    <source>
        <dbReference type="ARBA" id="ARBA00022597"/>
    </source>
</evidence>
<dbReference type="GO" id="GO:0016301">
    <property type="term" value="F:kinase activity"/>
    <property type="evidence" value="ECO:0007669"/>
    <property type="project" value="UniProtKB-KW"/>
</dbReference>
<dbReference type="PROSITE" id="PS00371">
    <property type="entry name" value="PTS_EIIA_TYPE_1_HIS"/>
    <property type="match status" value="1"/>
</dbReference>
<sequence length="148" mass="14708">MFSVRTPVAGSAVGLAAVPDPVFAEAMVGPGTAVTPNGGSQEAVAPVAGTVVKLHAHAYVVVGADGRGVLVHLGIDTVNLNGAGFEKLVDEGAEVEAGRPLIRWNPDEVAARGLSPIVPVVALDAAADAVSAIAEGAVAVGDPLFQWA</sequence>
<evidence type="ECO:0000256" key="6">
    <source>
        <dbReference type="ARBA" id="ARBA00022777"/>
    </source>
</evidence>
<keyword evidence="5" id="KW-0598">Phosphotransferase system</keyword>
<evidence type="ECO:0000313" key="8">
    <source>
        <dbReference type="EMBL" id="PSK97132.1"/>
    </source>
</evidence>